<dbReference type="Proteomes" id="UP000544331">
    <property type="component" value="Unassembled WGS sequence"/>
</dbReference>
<evidence type="ECO:0000313" key="3">
    <source>
        <dbReference type="Proteomes" id="UP000544331"/>
    </source>
</evidence>
<comment type="caution">
    <text evidence="2">The sequence shown here is derived from an EMBL/GenBank/DDBJ whole genome shotgun (WGS) entry which is preliminary data.</text>
</comment>
<dbReference type="EMBL" id="JAAOAN010000088">
    <property type="protein sequence ID" value="KAF5722459.1"/>
    <property type="molecule type" value="Genomic_DNA"/>
</dbReference>
<keyword evidence="3" id="KW-1185">Reference proteome</keyword>
<evidence type="ECO:0000256" key="1">
    <source>
        <dbReference type="SAM" id="MobiDB-lite"/>
    </source>
</evidence>
<dbReference type="OrthoDB" id="4152607at2759"/>
<gene>
    <name evidence="2" type="ORF">FMUND_2971</name>
</gene>
<feature type="compositionally biased region" description="Polar residues" evidence="1">
    <location>
        <begin position="266"/>
        <end position="279"/>
    </location>
</feature>
<sequence>MGTKCEDPIIIHINALRIVDDSPVNPRSELQDAISDFNQAVASAQLRGQRLVALLNDPGVVYKASEEELFKVRANVNRITKSAQSVTSAIDRSLVEIITSRVVPRGPHVDGLLDHFKAEIDGIARATLDKIDDRLENEWRIIEECYIQARDPSGSLDPYLYALQQAKVEHYWTYQSNSLGSINRDSRTNVPNDPLTSNREINLTRSGTLGYEMNGTTSGPNFEQLCLGANTVPSPRALPLQPPYIDLSTAFHGTFSESTTRKSRGSILTPSLHPSTALSHTERQPQKSIFFP</sequence>
<accession>A0A8H6DMJ7</accession>
<dbReference type="AlphaFoldDB" id="A0A8H6DMJ7"/>
<organism evidence="2 3">
    <name type="scientific">Fusarium mundagurra</name>
    <dbReference type="NCBI Taxonomy" id="1567541"/>
    <lineage>
        <taxon>Eukaryota</taxon>
        <taxon>Fungi</taxon>
        <taxon>Dikarya</taxon>
        <taxon>Ascomycota</taxon>
        <taxon>Pezizomycotina</taxon>
        <taxon>Sordariomycetes</taxon>
        <taxon>Hypocreomycetidae</taxon>
        <taxon>Hypocreales</taxon>
        <taxon>Nectriaceae</taxon>
        <taxon>Fusarium</taxon>
        <taxon>Fusarium fujikuroi species complex</taxon>
    </lineage>
</organism>
<reference evidence="2 3" key="1">
    <citation type="submission" date="2020-05" db="EMBL/GenBank/DDBJ databases">
        <title>Identification and distribution of gene clusters putatively required for synthesis of sphingolipid metabolism inhibitors in phylogenetically diverse species of the filamentous fungus Fusarium.</title>
        <authorList>
            <person name="Kim H.-S."/>
            <person name="Busman M."/>
            <person name="Brown D.W."/>
            <person name="Divon H."/>
            <person name="Uhlig S."/>
            <person name="Proctor R.H."/>
        </authorList>
    </citation>
    <scope>NUCLEOTIDE SEQUENCE [LARGE SCALE GENOMIC DNA]</scope>
    <source>
        <strain evidence="2 3">NRRL 66235</strain>
    </source>
</reference>
<proteinExistence type="predicted"/>
<name>A0A8H6DMJ7_9HYPO</name>
<evidence type="ECO:0000313" key="2">
    <source>
        <dbReference type="EMBL" id="KAF5722459.1"/>
    </source>
</evidence>
<protein>
    <submittedName>
        <fullName evidence="2">Uncharacterized protein</fullName>
    </submittedName>
</protein>
<feature type="region of interest" description="Disordered" evidence="1">
    <location>
        <begin position="256"/>
        <end position="292"/>
    </location>
</feature>